<organism evidence="2 3">
    <name type="scientific">Pleurodeles waltl</name>
    <name type="common">Iberian ribbed newt</name>
    <dbReference type="NCBI Taxonomy" id="8319"/>
    <lineage>
        <taxon>Eukaryota</taxon>
        <taxon>Metazoa</taxon>
        <taxon>Chordata</taxon>
        <taxon>Craniata</taxon>
        <taxon>Vertebrata</taxon>
        <taxon>Euteleostomi</taxon>
        <taxon>Amphibia</taxon>
        <taxon>Batrachia</taxon>
        <taxon>Caudata</taxon>
        <taxon>Salamandroidea</taxon>
        <taxon>Salamandridae</taxon>
        <taxon>Pleurodelinae</taxon>
        <taxon>Pleurodeles</taxon>
    </lineage>
</organism>
<keyword evidence="3" id="KW-1185">Reference proteome</keyword>
<dbReference type="EMBL" id="JANPWB010000014">
    <property type="protein sequence ID" value="KAJ1101015.1"/>
    <property type="molecule type" value="Genomic_DNA"/>
</dbReference>
<protein>
    <submittedName>
        <fullName evidence="2">Uncharacterized protein</fullName>
    </submittedName>
</protein>
<evidence type="ECO:0000313" key="3">
    <source>
        <dbReference type="Proteomes" id="UP001066276"/>
    </source>
</evidence>
<evidence type="ECO:0000256" key="1">
    <source>
        <dbReference type="SAM" id="MobiDB-lite"/>
    </source>
</evidence>
<gene>
    <name evidence="2" type="ORF">NDU88_006090</name>
</gene>
<proteinExistence type="predicted"/>
<accession>A0AAV7MLB7</accession>
<reference evidence="2" key="1">
    <citation type="journal article" date="2022" name="bioRxiv">
        <title>Sequencing and chromosome-scale assembly of the giantPleurodeles waltlgenome.</title>
        <authorList>
            <person name="Brown T."/>
            <person name="Elewa A."/>
            <person name="Iarovenko S."/>
            <person name="Subramanian E."/>
            <person name="Araus A.J."/>
            <person name="Petzold A."/>
            <person name="Susuki M."/>
            <person name="Suzuki K.-i.T."/>
            <person name="Hayashi T."/>
            <person name="Toyoda A."/>
            <person name="Oliveira C."/>
            <person name="Osipova E."/>
            <person name="Leigh N.D."/>
            <person name="Simon A."/>
            <person name="Yun M.H."/>
        </authorList>
    </citation>
    <scope>NUCLEOTIDE SEQUENCE</scope>
    <source>
        <strain evidence="2">20211129_DDA</strain>
        <tissue evidence="2">Liver</tissue>
    </source>
</reference>
<evidence type="ECO:0000313" key="2">
    <source>
        <dbReference type="EMBL" id="KAJ1101015.1"/>
    </source>
</evidence>
<dbReference type="Proteomes" id="UP001066276">
    <property type="component" value="Chromosome 10"/>
</dbReference>
<sequence>MSILGLQDNLSHDREARVVREDWAVVQATAPLRRSALRSNPLVKKSWVSLLAQSPAHLPIVTNLSAAVASCVSAVLDDAPRSRLHSPGRCRTPARCADVVTRLPTSLPASAPGDPRTAALTLPAPRPRSPQMSLIRDTASSNNAAGTAARKVGVRGRAESNPMHSV</sequence>
<comment type="caution">
    <text evidence="2">The sequence shown here is derived from an EMBL/GenBank/DDBJ whole genome shotgun (WGS) entry which is preliminary data.</text>
</comment>
<feature type="region of interest" description="Disordered" evidence="1">
    <location>
        <begin position="105"/>
        <end position="166"/>
    </location>
</feature>
<name>A0AAV7MLB7_PLEWA</name>
<dbReference type="AlphaFoldDB" id="A0AAV7MLB7"/>
<feature type="compositionally biased region" description="Low complexity" evidence="1">
    <location>
        <begin position="138"/>
        <end position="149"/>
    </location>
</feature>